<protein>
    <submittedName>
        <fullName evidence="1">Uncharacterized protein</fullName>
    </submittedName>
</protein>
<reference evidence="1" key="2">
    <citation type="submission" date="2015-03" db="EMBL/GenBank/DDBJ databases">
        <authorList>
            <person name="Chow C.-E.T."/>
            <person name="Winget D.M."/>
            <person name="White R.A.III."/>
            <person name="Hallam S.J."/>
            <person name="Suttle C.A."/>
        </authorList>
    </citation>
    <scope>NUCLEOTIDE SEQUENCE</scope>
    <source>
        <strain evidence="1">Anoxic3_1</strain>
    </source>
</reference>
<organism evidence="1">
    <name type="scientific">uncultured marine virus</name>
    <dbReference type="NCBI Taxonomy" id="186617"/>
    <lineage>
        <taxon>Viruses</taxon>
        <taxon>environmental samples</taxon>
    </lineage>
</organism>
<evidence type="ECO:0000313" key="1">
    <source>
        <dbReference type="EMBL" id="AKH45875.1"/>
    </source>
</evidence>
<proteinExistence type="predicted"/>
<accession>A0A0F7L1X3</accession>
<name>A0A0F7L1X3_9VIRU</name>
<reference evidence="1" key="1">
    <citation type="journal article" date="2015" name="Front. Microbiol.">
        <title>Combining genomic sequencing methods to explore viral diversity and reveal potential virus-host interactions.</title>
        <authorList>
            <person name="Chow C.E."/>
            <person name="Winget D.M."/>
            <person name="White R.A.III."/>
            <person name="Hallam S.J."/>
            <person name="Suttle C.A."/>
        </authorList>
    </citation>
    <scope>NUCLEOTIDE SEQUENCE</scope>
    <source>
        <strain evidence="1">Anoxic3_1</strain>
    </source>
</reference>
<dbReference type="EMBL" id="KR029577">
    <property type="protein sequence ID" value="AKH45875.1"/>
    <property type="molecule type" value="Genomic_DNA"/>
</dbReference>
<sequence length="67" mass="7429">MYRGSLASVVKSAWVNKDALNFVNISSLAQRARAKNLSAKPLTWRSIWFCPQPVPLGSFSKSRTSAM</sequence>